<evidence type="ECO:0008006" key="4">
    <source>
        <dbReference type="Google" id="ProtNLM"/>
    </source>
</evidence>
<evidence type="ECO:0000313" key="2">
    <source>
        <dbReference type="EMBL" id="GAF06856.1"/>
    </source>
</evidence>
<dbReference type="STRING" id="1236976.JCM16418_839"/>
<dbReference type="AlphaFoldDB" id="W7YQH8"/>
<dbReference type="PANTHER" id="PTHR37312">
    <property type="entry name" value="MEMBRANE-BOUND ACYLTRANSFERASE YKRP-RELATED"/>
    <property type="match status" value="1"/>
</dbReference>
<name>W7YQH8_9BACL</name>
<feature type="transmembrane region" description="Helical" evidence="1">
    <location>
        <begin position="20"/>
        <end position="39"/>
    </location>
</feature>
<keyword evidence="1" id="KW-0812">Transmembrane</keyword>
<dbReference type="eggNOG" id="COG3594">
    <property type="taxonomic scope" value="Bacteria"/>
</dbReference>
<dbReference type="OrthoDB" id="6623990at2"/>
<feature type="transmembrane region" description="Helical" evidence="1">
    <location>
        <begin position="77"/>
        <end position="95"/>
    </location>
</feature>
<dbReference type="InterPro" id="IPR052734">
    <property type="entry name" value="Nod_factor_acetyltransferase"/>
</dbReference>
<protein>
    <recommendedName>
        <fullName evidence="4">Fucose 4-O-acetylase</fullName>
    </recommendedName>
</protein>
<reference evidence="2 3" key="1">
    <citation type="journal article" date="2014" name="Genome Announc.">
        <title>Draft Genome Sequence of Paenibacillus pini JCM 16418T, Isolated from the Rhizosphere of Pine Tree.</title>
        <authorList>
            <person name="Yuki M."/>
            <person name="Oshima K."/>
            <person name="Suda W."/>
            <person name="Oshida Y."/>
            <person name="Kitamura K."/>
            <person name="Iida Y."/>
            <person name="Hattori M."/>
            <person name="Ohkuma M."/>
        </authorList>
    </citation>
    <scope>NUCLEOTIDE SEQUENCE [LARGE SCALE GENOMIC DNA]</scope>
    <source>
        <strain evidence="2 3">JCM 16418</strain>
    </source>
</reference>
<feature type="transmembrane region" description="Helical" evidence="1">
    <location>
        <begin position="240"/>
        <end position="260"/>
    </location>
</feature>
<feature type="transmembrane region" description="Helical" evidence="1">
    <location>
        <begin position="201"/>
        <end position="220"/>
    </location>
</feature>
<organism evidence="2 3">
    <name type="scientific">Paenibacillus pini JCM 16418</name>
    <dbReference type="NCBI Taxonomy" id="1236976"/>
    <lineage>
        <taxon>Bacteria</taxon>
        <taxon>Bacillati</taxon>
        <taxon>Bacillota</taxon>
        <taxon>Bacilli</taxon>
        <taxon>Bacillales</taxon>
        <taxon>Paenibacillaceae</taxon>
        <taxon>Paenibacillus</taxon>
    </lineage>
</organism>
<sequence>MIETETIQKKGETYFLNLRLLLITTVFVGNAIEPLIGKIVGMHSLYLWIFTFHMPLFVLVTGYFAKSNLKGAQGRNLLLQIAVQYVIFQTLYSVLDQTLFHVQNIHRSFFAPYLLLWFLISHICWRLITIAIHKFTGTQQIALSLILGVLVGYLQLDGVWLSISRTFVYLPFFLIGYHLSFEKFVLFFTTWKRVTAASVSLTLLIVIALFMLGLPEGWLFGSMTYTQLGQHHWYAGAMRLAIYALQFISATAFLAFVPTVHCWMTELGRRTLYVFLLHGLLIRFAAISGIYNYVSTMSGALLVIAFACLLTLLLAQARVKQWAHPFIEPKVTWIIRLERLALGRPL</sequence>
<feature type="transmembrane region" description="Helical" evidence="1">
    <location>
        <begin position="169"/>
        <end position="189"/>
    </location>
</feature>
<dbReference type="RefSeq" id="WP_036646394.1">
    <property type="nucleotide sequence ID" value="NZ_BAVZ01000002.1"/>
</dbReference>
<feature type="transmembrane region" description="Helical" evidence="1">
    <location>
        <begin position="45"/>
        <end position="65"/>
    </location>
</feature>
<keyword evidence="3" id="KW-1185">Reference proteome</keyword>
<evidence type="ECO:0000313" key="3">
    <source>
        <dbReference type="Proteomes" id="UP000019364"/>
    </source>
</evidence>
<dbReference type="EMBL" id="BAVZ01000002">
    <property type="protein sequence ID" value="GAF06856.1"/>
    <property type="molecule type" value="Genomic_DNA"/>
</dbReference>
<gene>
    <name evidence="2" type="ORF">JCM16418_839</name>
</gene>
<dbReference type="Proteomes" id="UP000019364">
    <property type="component" value="Unassembled WGS sequence"/>
</dbReference>
<evidence type="ECO:0000256" key="1">
    <source>
        <dbReference type="SAM" id="Phobius"/>
    </source>
</evidence>
<comment type="caution">
    <text evidence="2">The sequence shown here is derived from an EMBL/GenBank/DDBJ whole genome shotgun (WGS) entry which is preliminary data.</text>
</comment>
<proteinExistence type="predicted"/>
<accession>W7YQH8</accession>
<feature type="transmembrane region" description="Helical" evidence="1">
    <location>
        <begin position="141"/>
        <end position="163"/>
    </location>
</feature>
<feature type="transmembrane region" description="Helical" evidence="1">
    <location>
        <begin position="297"/>
        <end position="315"/>
    </location>
</feature>
<keyword evidence="1" id="KW-1133">Transmembrane helix</keyword>
<feature type="transmembrane region" description="Helical" evidence="1">
    <location>
        <begin position="110"/>
        <end position="129"/>
    </location>
</feature>
<keyword evidence="1" id="KW-0472">Membrane</keyword>
<feature type="transmembrane region" description="Helical" evidence="1">
    <location>
        <begin position="272"/>
        <end position="291"/>
    </location>
</feature>
<dbReference type="PANTHER" id="PTHR37312:SF1">
    <property type="entry name" value="MEMBRANE-BOUND ACYLTRANSFERASE YKRP-RELATED"/>
    <property type="match status" value="1"/>
</dbReference>